<feature type="region of interest" description="Disordered" evidence="1">
    <location>
        <begin position="1"/>
        <end position="67"/>
    </location>
</feature>
<evidence type="ECO:0000256" key="1">
    <source>
        <dbReference type="SAM" id="MobiDB-lite"/>
    </source>
</evidence>
<keyword evidence="3" id="KW-1185">Reference proteome</keyword>
<reference evidence="2 3" key="1">
    <citation type="submission" date="2019-03" db="EMBL/GenBank/DDBJ databases">
        <title>First draft genome of Liparis tanakae, snailfish: a comprehensive survey of snailfish specific genes.</title>
        <authorList>
            <person name="Kim W."/>
            <person name="Song I."/>
            <person name="Jeong J.-H."/>
            <person name="Kim D."/>
            <person name="Kim S."/>
            <person name="Ryu S."/>
            <person name="Song J.Y."/>
            <person name="Lee S.K."/>
        </authorList>
    </citation>
    <scope>NUCLEOTIDE SEQUENCE [LARGE SCALE GENOMIC DNA]</scope>
    <source>
        <tissue evidence="2">Muscle</tissue>
    </source>
</reference>
<accession>A0A4Z2G3P8</accession>
<evidence type="ECO:0000313" key="3">
    <source>
        <dbReference type="Proteomes" id="UP000314294"/>
    </source>
</evidence>
<proteinExistence type="predicted"/>
<dbReference type="AlphaFoldDB" id="A0A4Z2G3P8"/>
<gene>
    <name evidence="2" type="ORF">EYF80_042315</name>
</gene>
<sequence length="87" mass="9105">MTGGVICGSLAGRRGGENPLGRSPTGEACGLGAGGKRPPLRRLPMSPTPEPGADMPLPAGAGRRRGRDPRHFLVFLRRGPMVFDVET</sequence>
<organism evidence="2 3">
    <name type="scientific">Liparis tanakae</name>
    <name type="common">Tanaka's snailfish</name>
    <dbReference type="NCBI Taxonomy" id="230148"/>
    <lineage>
        <taxon>Eukaryota</taxon>
        <taxon>Metazoa</taxon>
        <taxon>Chordata</taxon>
        <taxon>Craniata</taxon>
        <taxon>Vertebrata</taxon>
        <taxon>Euteleostomi</taxon>
        <taxon>Actinopterygii</taxon>
        <taxon>Neopterygii</taxon>
        <taxon>Teleostei</taxon>
        <taxon>Neoteleostei</taxon>
        <taxon>Acanthomorphata</taxon>
        <taxon>Eupercaria</taxon>
        <taxon>Perciformes</taxon>
        <taxon>Cottioidei</taxon>
        <taxon>Cottales</taxon>
        <taxon>Liparidae</taxon>
        <taxon>Liparis</taxon>
    </lineage>
</organism>
<dbReference type="Proteomes" id="UP000314294">
    <property type="component" value="Unassembled WGS sequence"/>
</dbReference>
<dbReference type="EMBL" id="SRLO01000740">
    <property type="protein sequence ID" value="TNN47493.1"/>
    <property type="molecule type" value="Genomic_DNA"/>
</dbReference>
<protein>
    <submittedName>
        <fullName evidence="2">Uncharacterized protein</fullName>
    </submittedName>
</protein>
<evidence type="ECO:0000313" key="2">
    <source>
        <dbReference type="EMBL" id="TNN47493.1"/>
    </source>
</evidence>
<comment type="caution">
    <text evidence="2">The sequence shown here is derived from an EMBL/GenBank/DDBJ whole genome shotgun (WGS) entry which is preliminary data.</text>
</comment>
<name>A0A4Z2G3P8_9TELE</name>